<dbReference type="Proteomes" id="UP000828048">
    <property type="component" value="Chromosome 2"/>
</dbReference>
<gene>
    <name evidence="1" type="ORF">Vadar_028034</name>
</gene>
<name>A0ACB7X4X0_9ERIC</name>
<proteinExistence type="predicted"/>
<organism evidence="1 2">
    <name type="scientific">Vaccinium darrowii</name>
    <dbReference type="NCBI Taxonomy" id="229202"/>
    <lineage>
        <taxon>Eukaryota</taxon>
        <taxon>Viridiplantae</taxon>
        <taxon>Streptophyta</taxon>
        <taxon>Embryophyta</taxon>
        <taxon>Tracheophyta</taxon>
        <taxon>Spermatophyta</taxon>
        <taxon>Magnoliopsida</taxon>
        <taxon>eudicotyledons</taxon>
        <taxon>Gunneridae</taxon>
        <taxon>Pentapetalae</taxon>
        <taxon>asterids</taxon>
        <taxon>Ericales</taxon>
        <taxon>Ericaceae</taxon>
        <taxon>Vaccinioideae</taxon>
        <taxon>Vaccinieae</taxon>
        <taxon>Vaccinium</taxon>
    </lineage>
</organism>
<protein>
    <submittedName>
        <fullName evidence="1">Uncharacterized protein</fullName>
    </submittedName>
</protein>
<keyword evidence="2" id="KW-1185">Reference proteome</keyword>
<comment type="caution">
    <text evidence="1">The sequence shown here is derived from an EMBL/GenBank/DDBJ whole genome shotgun (WGS) entry which is preliminary data.</text>
</comment>
<reference evidence="1 2" key="1">
    <citation type="journal article" date="2021" name="Hortic Res">
        <title>High-quality reference genome and annotation aids understanding of berry development for evergreen blueberry (Vaccinium darrowii).</title>
        <authorList>
            <person name="Yu J."/>
            <person name="Hulse-Kemp A.M."/>
            <person name="Babiker E."/>
            <person name="Staton M."/>
        </authorList>
    </citation>
    <scope>NUCLEOTIDE SEQUENCE [LARGE SCALE GENOMIC DNA]</scope>
    <source>
        <strain evidence="2">cv. NJ 8807/NJ 8810</strain>
        <tissue evidence="1">Young leaf</tissue>
    </source>
</reference>
<evidence type="ECO:0000313" key="1">
    <source>
        <dbReference type="EMBL" id="KAH7835619.1"/>
    </source>
</evidence>
<sequence length="401" mass="45265">MDHTYGRGTLYFLSNFDFIFPKKMSTVYCFKPMDHNKENYDDEQVVEVIKNALSKVLVPYYPLAGRLSIDSNGKPVVVCTGEGAVFVEAKASCTIEEIGDDTVLMGELLRDSSAVESILDVPPLCAQVTKFKNGGFVLGICMNHMILDGIAASEFFNAWGEIARGLPLKAPPFLDRRILSARNPPKVEYPHHEFSEVEDISNLDARYKEEIIHKSFCLDHEMIEKLKMVAMEDGTLVKCTTFEVISSFIWKNRTHALKPHGDQKTKFLLVVDARSRFDPPLPKNYCAELMTKPLSYAVKLVREAIQMVTDDYMKSAIDYLEVEKPSTFLAPTTLVLTKWTRLSLDTVDFGWGQPFLIGPAFLPPKELAFLLSHSKDKKSFNTVLLSLPASSMKIFEELMHI</sequence>
<evidence type="ECO:0000313" key="2">
    <source>
        <dbReference type="Proteomes" id="UP000828048"/>
    </source>
</evidence>
<accession>A0ACB7X4X0</accession>
<dbReference type="EMBL" id="CM037152">
    <property type="protein sequence ID" value="KAH7835619.1"/>
    <property type="molecule type" value="Genomic_DNA"/>
</dbReference>